<dbReference type="SUPFAM" id="SSF52540">
    <property type="entry name" value="P-loop containing nucleoside triphosphate hydrolases"/>
    <property type="match status" value="1"/>
</dbReference>
<dbReference type="InterPro" id="IPR050038">
    <property type="entry name" value="PPK2"/>
</dbReference>
<dbReference type="InterPro" id="IPR027417">
    <property type="entry name" value="P-loop_NTPase"/>
</dbReference>
<dbReference type="PANTHER" id="PTHR34383">
    <property type="entry name" value="POLYPHOSPHATE:AMP PHOSPHOTRANSFERASE-RELATED"/>
    <property type="match status" value="1"/>
</dbReference>
<dbReference type="STRING" id="331678.Cphamn1_1190"/>
<dbReference type="OrthoDB" id="9775224at2"/>
<organism evidence="5">
    <name type="scientific">Chlorobium phaeobacteroides (strain BS1)</name>
    <dbReference type="NCBI Taxonomy" id="331678"/>
    <lineage>
        <taxon>Bacteria</taxon>
        <taxon>Pseudomonadati</taxon>
        <taxon>Chlorobiota</taxon>
        <taxon>Chlorobiia</taxon>
        <taxon>Chlorobiales</taxon>
        <taxon>Chlorobiaceae</taxon>
        <taxon>Chlorobium/Pelodictyon group</taxon>
        <taxon>Chlorobium</taxon>
    </lineage>
</organism>
<dbReference type="AlphaFoldDB" id="B3EQU3"/>
<proteinExistence type="inferred from homology"/>
<dbReference type="Gene3D" id="3.40.50.300">
    <property type="entry name" value="P-loop containing nucleotide triphosphate hydrolases"/>
    <property type="match status" value="1"/>
</dbReference>
<sequence>MGDIRIKDFRVQEGRKVSLNEWPTRTSKIYSSKEQYREILKKHVEELSELQRIHYADNRYAVLLIFQAMDAAGKDGAIRHVMSGINPQGCQVFSFKHPSPRELDHDFLWRTNCSLPERGKIGIFNRSYYEEVLIVRVHPEILMSQQIPEDLLNGEDVWKDRFRSINNMEHHLYHNGTRIVKFFLHLSREEQRQRFLRRIDSPEKNWKFSIADIEERKCWNRYMAAYEDCISETSTERAPWYIVPADDKKNARLIVSKIILETFLSLNMSYPETGKERRQELLKIRELLVQEGKIDGL</sequence>
<accession>B3EQU3</accession>
<dbReference type="PANTHER" id="PTHR34383:SF3">
    <property type="entry name" value="POLYPHOSPHATE:AMP PHOSPHOTRANSFERASE"/>
    <property type="match status" value="1"/>
</dbReference>
<evidence type="ECO:0000256" key="3">
    <source>
        <dbReference type="ARBA" id="ARBA00022777"/>
    </source>
</evidence>
<name>B3EQU3_CHLPB</name>
<evidence type="ECO:0000256" key="1">
    <source>
        <dbReference type="ARBA" id="ARBA00009924"/>
    </source>
</evidence>
<reference evidence="5" key="1">
    <citation type="submission" date="2008-06" db="EMBL/GenBank/DDBJ databases">
        <title>Complete sequence of Chlorobium phaeobacteroides BS1.</title>
        <authorList>
            <consortium name="US DOE Joint Genome Institute"/>
            <person name="Lucas S."/>
            <person name="Copeland A."/>
            <person name="Lapidus A."/>
            <person name="Glavina del Rio T."/>
            <person name="Dalin E."/>
            <person name="Tice H."/>
            <person name="Bruce D."/>
            <person name="Goodwin L."/>
            <person name="Pitluck S."/>
            <person name="Schmutz J."/>
            <person name="Larimer F."/>
            <person name="Land M."/>
            <person name="Hauser L."/>
            <person name="Kyrpides N."/>
            <person name="Ovchinnikova G."/>
            <person name="Li T."/>
            <person name="Liu Z."/>
            <person name="Zhao F."/>
            <person name="Overmann J."/>
            <person name="Bryant D.A."/>
            <person name="Richardson P."/>
        </authorList>
    </citation>
    <scope>NUCLEOTIDE SEQUENCE [LARGE SCALE GENOMIC DNA]</scope>
    <source>
        <strain evidence="5">BS1</strain>
    </source>
</reference>
<feature type="domain" description="Polyphosphate kinase-2-related" evidence="4">
    <location>
        <begin position="31"/>
        <end position="262"/>
    </location>
</feature>
<keyword evidence="3" id="KW-0418">Kinase</keyword>
<dbReference type="GO" id="GO:0006797">
    <property type="term" value="P:polyphosphate metabolic process"/>
    <property type="evidence" value="ECO:0007669"/>
    <property type="project" value="InterPro"/>
</dbReference>
<dbReference type="eggNOG" id="COG2326">
    <property type="taxonomic scope" value="Bacteria"/>
</dbReference>
<protein>
    <recommendedName>
        <fullName evidence="4">Polyphosphate kinase-2-related domain-containing protein</fullName>
    </recommendedName>
</protein>
<evidence type="ECO:0000259" key="4">
    <source>
        <dbReference type="Pfam" id="PF03976"/>
    </source>
</evidence>
<dbReference type="InterPro" id="IPR016898">
    <property type="entry name" value="Polyphosphate_phosphotransfera"/>
</dbReference>
<evidence type="ECO:0000256" key="2">
    <source>
        <dbReference type="ARBA" id="ARBA00022679"/>
    </source>
</evidence>
<dbReference type="NCBIfam" id="NF042973">
    <property type="entry name" value="ADPpolyPPhtase"/>
    <property type="match status" value="1"/>
</dbReference>
<comment type="similarity">
    <text evidence="1">Belongs to the polyphosphate kinase 2 (PPK2) family. Class I subfamily.</text>
</comment>
<dbReference type="PIRSF" id="PIRSF028756">
    <property type="entry name" value="PPK2_prd"/>
    <property type="match status" value="1"/>
</dbReference>
<gene>
    <name evidence="5" type="ordered locus">Cphamn1_1190</name>
</gene>
<dbReference type="InterPro" id="IPR022488">
    <property type="entry name" value="PPK2-related"/>
</dbReference>
<dbReference type="NCBIfam" id="TIGR03709">
    <property type="entry name" value="PPK2_rel_1"/>
    <property type="match status" value="1"/>
</dbReference>
<dbReference type="EMBL" id="CP001101">
    <property type="protein sequence ID" value="ACE04124.1"/>
    <property type="molecule type" value="Genomic_DNA"/>
</dbReference>
<dbReference type="InterPro" id="IPR022300">
    <property type="entry name" value="PPK2-rel_1"/>
</dbReference>
<dbReference type="Pfam" id="PF03976">
    <property type="entry name" value="PPK2"/>
    <property type="match status" value="1"/>
</dbReference>
<dbReference type="KEGG" id="cpb:Cphamn1_1190"/>
<dbReference type="GO" id="GO:0008976">
    <property type="term" value="F:polyphosphate kinase activity"/>
    <property type="evidence" value="ECO:0007669"/>
    <property type="project" value="InterPro"/>
</dbReference>
<dbReference type="HOGENOM" id="CLU_048699_1_0_10"/>
<keyword evidence="2" id="KW-0808">Transferase</keyword>
<evidence type="ECO:0000313" key="5">
    <source>
        <dbReference type="EMBL" id="ACE04124.1"/>
    </source>
</evidence>